<keyword evidence="3 8" id="KW-0520">NAD</keyword>
<dbReference type="InterPro" id="IPR056147">
    <property type="entry name" value="NQRA_N"/>
</dbReference>
<dbReference type="Proteomes" id="UP000596977">
    <property type="component" value="Unassembled WGS sequence"/>
</dbReference>
<dbReference type="InterPro" id="IPR008703">
    <property type="entry name" value="NqrA"/>
</dbReference>
<dbReference type="Pfam" id="PF05896">
    <property type="entry name" value="NQRA_N"/>
    <property type="match status" value="1"/>
</dbReference>
<evidence type="ECO:0000259" key="11">
    <source>
        <dbReference type="Pfam" id="PF24836"/>
    </source>
</evidence>
<organism evidence="12 13">
    <name type="scientific">Pelagibacterium lentulum</name>
    <dbReference type="NCBI Taxonomy" id="2029865"/>
    <lineage>
        <taxon>Bacteria</taxon>
        <taxon>Pseudomonadati</taxon>
        <taxon>Pseudomonadota</taxon>
        <taxon>Alphaproteobacteria</taxon>
        <taxon>Hyphomicrobiales</taxon>
        <taxon>Devosiaceae</taxon>
        <taxon>Pelagibacterium</taxon>
    </lineage>
</organism>
<dbReference type="HAMAP" id="MF_00425">
    <property type="entry name" value="NqrA"/>
    <property type="match status" value="1"/>
</dbReference>
<keyword evidence="13" id="KW-1185">Reference proteome</keyword>
<protein>
    <recommendedName>
        <fullName evidence="8">Na(+)-translocating NADH-quinone reductase subunit A</fullName>
        <shortName evidence="8">Na(+)-NQR subunit A</shortName>
        <shortName evidence="8">Na(+)-translocating NQR subunit A</shortName>
        <ecNumber evidence="8">7.2.1.1</ecNumber>
    </recommendedName>
    <alternativeName>
        <fullName evidence="8">NQR complex subunit A</fullName>
    </alternativeName>
    <alternativeName>
        <fullName evidence="8">NQR-1 subunit A</fullName>
    </alternativeName>
</protein>
<evidence type="ECO:0000313" key="13">
    <source>
        <dbReference type="Proteomes" id="UP000596977"/>
    </source>
</evidence>
<dbReference type="OrthoDB" id="9774536at2"/>
<evidence type="ECO:0000256" key="8">
    <source>
        <dbReference type="HAMAP-Rule" id="MF_00425"/>
    </source>
</evidence>
<proteinExistence type="inferred from homology"/>
<evidence type="ECO:0000256" key="3">
    <source>
        <dbReference type="ARBA" id="ARBA00023027"/>
    </source>
</evidence>
<feature type="domain" description="NqrA N-terminal barrel-sandwich hybrid" evidence="9">
    <location>
        <begin position="3"/>
        <end position="95"/>
    </location>
</feature>
<keyword evidence="2 8" id="KW-1278">Translocase</keyword>
<keyword evidence="1 8" id="KW-0813">Transport</keyword>
<feature type="domain" description="NqrA second alpha/beta" evidence="11">
    <location>
        <begin position="112"/>
        <end position="252"/>
    </location>
</feature>
<gene>
    <name evidence="8 12" type="primary">nqrA</name>
    <name evidence="12" type="ORF">GCM10011499_14680</name>
</gene>
<dbReference type="PANTHER" id="PTHR37839">
    <property type="entry name" value="NA(+)-TRANSLOCATING NADH-QUINONE REDUCTASE SUBUNIT A"/>
    <property type="match status" value="1"/>
</dbReference>
<dbReference type="EMBL" id="BMKB01000002">
    <property type="protein sequence ID" value="GGA46004.1"/>
    <property type="molecule type" value="Genomic_DNA"/>
</dbReference>
<evidence type="ECO:0000256" key="1">
    <source>
        <dbReference type="ARBA" id="ARBA00022448"/>
    </source>
</evidence>
<dbReference type="RefSeq" id="WP_127074022.1">
    <property type="nucleotide sequence ID" value="NZ_BMKB01000002.1"/>
</dbReference>
<comment type="function">
    <text evidence="8">NQR complex catalyzes the reduction of ubiquinone-1 to ubiquinol by two successive reactions, coupled with the transport of Na(+) ions from the cytoplasm to the periplasm. NqrA to NqrE are probably involved in the second step, the conversion of ubisemiquinone to ubiquinol.</text>
</comment>
<keyword evidence="7 8" id="KW-0739">Sodium transport</keyword>
<keyword evidence="6 8" id="KW-0830">Ubiquinone</keyword>
<comment type="subunit">
    <text evidence="8">Composed of six subunits; NqrA, NqrB, NqrC, NqrD, NqrE and NqrF.</text>
</comment>
<evidence type="ECO:0000256" key="6">
    <source>
        <dbReference type="ARBA" id="ARBA00023075"/>
    </source>
</evidence>
<evidence type="ECO:0000313" key="12">
    <source>
        <dbReference type="EMBL" id="GGA46004.1"/>
    </source>
</evidence>
<dbReference type="AlphaFoldDB" id="A0A916RAG1"/>
<dbReference type="EC" id="7.2.1.1" evidence="8"/>
<evidence type="ECO:0000256" key="5">
    <source>
        <dbReference type="ARBA" id="ARBA00023065"/>
    </source>
</evidence>
<comment type="catalytic activity">
    <reaction evidence="8">
        <text>a ubiquinone + n Na(+)(in) + NADH + H(+) = a ubiquinol + n Na(+)(out) + NAD(+)</text>
        <dbReference type="Rhea" id="RHEA:47748"/>
        <dbReference type="Rhea" id="RHEA-COMP:9565"/>
        <dbReference type="Rhea" id="RHEA-COMP:9566"/>
        <dbReference type="ChEBI" id="CHEBI:15378"/>
        <dbReference type="ChEBI" id="CHEBI:16389"/>
        <dbReference type="ChEBI" id="CHEBI:17976"/>
        <dbReference type="ChEBI" id="CHEBI:29101"/>
        <dbReference type="ChEBI" id="CHEBI:57540"/>
        <dbReference type="ChEBI" id="CHEBI:57945"/>
        <dbReference type="EC" id="7.2.1.1"/>
    </reaction>
</comment>
<dbReference type="InterPro" id="IPR056148">
    <property type="entry name" value="NQRA_2nd"/>
</dbReference>
<comment type="caution">
    <text evidence="12">The sequence shown here is derived from an EMBL/GenBank/DDBJ whole genome shotgun (WGS) entry which is preliminary data.</text>
</comment>
<dbReference type="InterPro" id="IPR022615">
    <property type="entry name" value="NqrA_C_domain"/>
</dbReference>
<reference evidence="12 13" key="1">
    <citation type="journal article" date="2014" name="Int. J. Syst. Evol. Microbiol.">
        <title>Complete genome sequence of Corynebacterium casei LMG S-19264T (=DSM 44701T), isolated from a smear-ripened cheese.</title>
        <authorList>
            <consortium name="US DOE Joint Genome Institute (JGI-PGF)"/>
            <person name="Walter F."/>
            <person name="Albersmeier A."/>
            <person name="Kalinowski J."/>
            <person name="Ruckert C."/>
        </authorList>
    </citation>
    <scope>NUCLEOTIDE SEQUENCE [LARGE SCALE GENOMIC DNA]</scope>
    <source>
        <strain evidence="12 13">CGMCC 1.15896</strain>
    </source>
</reference>
<dbReference type="GO" id="GO:0006814">
    <property type="term" value="P:sodium ion transport"/>
    <property type="evidence" value="ECO:0007669"/>
    <property type="project" value="UniProtKB-UniRule"/>
</dbReference>
<keyword evidence="4 8" id="KW-0915">Sodium</keyword>
<keyword evidence="5 8" id="KW-0406">Ion transport</keyword>
<evidence type="ECO:0000256" key="2">
    <source>
        <dbReference type="ARBA" id="ARBA00022967"/>
    </source>
</evidence>
<dbReference type="GO" id="GO:0016655">
    <property type="term" value="F:oxidoreductase activity, acting on NAD(P)H, quinone or similar compound as acceptor"/>
    <property type="evidence" value="ECO:0007669"/>
    <property type="project" value="UniProtKB-UniRule"/>
</dbReference>
<evidence type="ECO:0000259" key="10">
    <source>
        <dbReference type="Pfam" id="PF11973"/>
    </source>
</evidence>
<sequence length="415" mass="44927">MRIVVRRGLSIRLAGEPEQSIDHHANVAKVGSRGQDLGPVRAEVLVEAGALVAAGAPLFRDRTRPDIVFVSPVSGTVERIEIGPRRRLSEIIIATDGSANIAKFDSSSIRTRDGMRALLLAAGQWPALRSRPFERIADPDVTPSAIFITAIDTAPHAPDPLPIIEARRDDFRRGVEAMTQLVGGPVYLCQPDVAPLVQETGRLKTVRFAGLHPAGLVGTHIARLHRPSESEPVWHIGYQDVIAIGHLLETGTIDPFRIVAIAGPGMRRPRLVRVPLGADLHALTRPDLAPGPKAIVSGSVLSGTEGRFLARYHLQATVIERKPRPSRHWLIEALDKAQMPAPFIPTQALENALGTDAPVVPLLRALSIGDAEAAQRFGCFHLAEDDLALARYVTGGQTDFGKHLRAVLDSFEERA</sequence>
<dbReference type="PANTHER" id="PTHR37839:SF1">
    <property type="entry name" value="NA(+)-TRANSLOCATING NADH-QUINONE REDUCTASE SUBUNIT A"/>
    <property type="match status" value="1"/>
</dbReference>
<comment type="similarity">
    <text evidence="8">Belongs to the NqrA family.</text>
</comment>
<dbReference type="Pfam" id="PF24836">
    <property type="entry name" value="NQRA_2nd"/>
    <property type="match status" value="1"/>
</dbReference>
<evidence type="ECO:0000259" key="9">
    <source>
        <dbReference type="Pfam" id="PF05896"/>
    </source>
</evidence>
<evidence type="ECO:0000256" key="7">
    <source>
        <dbReference type="ARBA" id="ARBA00023201"/>
    </source>
</evidence>
<name>A0A916RAG1_9HYPH</name>
<dbReference type="Pfam" id="PF11973">
    <property type="entry name" value="NQRA_SLBB"/>
    <property type="match status" value="1"/>
</dbReference>
<feature type="domain" description="Na(+)-translocating NADH-quinone reductase subunit A C-terminal" evidence="10">
    <location>
        <begin position="258"/>
        <end position="305"/>
    </location>
</feature>
<evidence type="ECO:0000256" key="4">
    <source>
        <dbReference type="ARBA" id="ARBA00023053"/>
    </source>
</evidence>
<accession>A0A916RAG1</accession>